<dbReference type="OrthoDB" id="9780552at2"/>
<evidence type="ECO:0000256" key="2">
    <source>
        <dbReference type="ARBA" id="ARBA00010527"/>
    </source>
</evidence>
<feature type="compositionally biased region" description="Basic and acidic residues" evidence="17">
    <location>
        <begin position="280"/>
        <end position="298"/>
    </location>
</feature>
<feature type="transmembrane region" description="Helical" evidence="18">
    <location>
        <begin position="232"/>
        <end position="257"/>
    </location>
</feature>
<keyword evidence="6 16" id="KW-0812">Transmembrane</keyword>
<evidence type="ECO:0000256" key="6">
    <source>
        <dbReference type="ARBA" id="ARBA00022692"/>
    </source>
</evidence>
<keyword evidence="10" id="KW-0143">Chaperone</keyword>
<evidence type="ECO:0000256" key="17">
    <source>
        <dbReference type="SAM" id="MobiDB-lite"/>
    </source>
</evidence>
<evidence type="ECO:0000256" key="16">
    <source>
        <dbReference type="RuleBase" id="RU003945"/>
    </source>
</evidence>
<evidence type="ECO:0000256" key="8">
    <source>
        <dbReference type="ARBA" id="ARBA00022989"/>
    </source>
</evidence>
<dbReference type="InterPro" id="IPR047196">
    <property type="entry name" value="YidC_ALB_C"/>
</dbReference>
<evidence type="ECO:0000256" key="9">
    <source>
        <dbReference type="ARBA" id="ARBA00023136"/>
    </source>
</evidence>
<dbReference type="Pfam" id="PF02096">
    <property type="entry name" value="60KD_IMP"/>
    <property type="match status" value="1"/>
</dbReference>
<dbReference type="GO" id="GO:0032977">
    <property type="term" value="F:membrane insertase activity"/>
    <property type="evidence" value="ECO:0007669"/>
    <property type="project" value="InterPro"/>
</dbReference>
<dbReference type="EMBL" id="SMLB01000003">
    <property type="protein sequence ID" value="TDD72283.1"/>
    <property type="molecule type" value="Genomic_DNA"/>
</dbReference>
<feature type="region of interest" description="Disordered" evidence="17">
    <location>
        <begin position="280"/>
        <end position="332"/>
    </location>
</feature>
<evidence type="ECO:0000256" key="13">
    <source>
        <dbReference type="ARBA" id="ARBA00031538"/>
    </source>
</evidence>
<sequence length="332" mass="38183">MELPRRGRTCRPAHRPLSEESDTPVDTILAPLYYLVSWIMIGWHWLFSELIGIDHDGVNWALSIIGLVVVIRILLIPLFVRQIKSQRKMQILQPQLRELQKKYKGDRERLQQEMMKLYKDTGTNPFASCLPILLQAPFLFALFRVLDGVAHGHERGAFTSQPELFESAGQAQIFGARLADTFLNADSVNTRIIAAVMVVLMCVTQFITQRQIMRKNMPKEALEGPFAQQQKILLYVLPLVFAFSGVYFPLGTVLYWLTSNFWTMGQQLYVIRRMPAPGTEAEKAHQRRLEEKARRKGIELPTPDTGQPAEPEQTEIVRRQPKKTSRSQRKKK</sequence>
<comment type="subunit">
    <text evidence="12">Interacts with the Sec translocase complex via SecD. Specifically interacts with transmembrane segments of nascent integral membrane proteins during membrane integration.</text>
</comment>
<evidence type="ECO:0000256" key="10">
    <source>
        <dbReference type="ARBA" id="ARBA00023186"/>
    </source>
</evidence>
<evidence type="ECO:0000256" key="18">
    <source>
        <dbReference type="SAM" id="Phobius"/>
    </source>
</evidence>
<comment type="caution">
    <text evidence="20">The sequence shown here is derived from an EMBL/GenBank/DDBJ whole genome shotgun (WGS) entry which is preliminary data.</text>
</comment>
<feature type="compositionally biased region" description="Basic residues" evidence="17">
    <location>
        <begin position="319"/>
        <end position="332"/>
    </location>
</feature>
<gene>
    <name evidence="20" type="primary">yidC</name>
    <name evidence="20" type="ORF">E1262_02900</name>
</gene>
<dbReference type="NCBIfam" id="NF002350">
    <property type="entry name" value="PRK01315.1"/>
    <property type="match status" value="1"/>
</dbReference>
<feature type="domain" description="Membrane insertase YidC/Oxa/ALB C-terminal" evidence="19">
    <location>
        <begin position="60"/>
        <end position="271"/>
    </location>
</feature>
<evidence type="ECO:0000313" key="21">
    <source>
        <dbReference type="Proteomes" id="UP000295217"/>
    </source>
</evidence>
<keyword evidence="8 18" id="KW-1133">Transmembrane helix</keyword>
<dbReference type="GO" id="GO:0051205">
    <property type="term" value="P:protein insertion into membrane"/>
    <property type="evidence" value="ECO:0007669"/>
    <property type="project" value="TreeGrafter"/>
</dbReference>
<organism evidence="20 21">
    <name type="scientific">Jiangella aurantiaca</name>
    <dbReference type="NCBI Taxonomy" id="2530373"/>
    <lineage>
        <taxon>Bacteria</taxon>
        <taxon>Bacillati</taxon>
        <taxon>Actinomycetota</taxon>
        <taxon>Actinomycetes</taxon>
        <taxon>Jiangellales</taxon>
        <taxon>Jiangellaceae</taxon>
        <taxon>Jiangella</taxon>
    </lineage>
</organism>
<dbReference type="PANTHER" id="PTHR12428:SF65">
    <property type="entry name" value="CYTOCHROME C OXIDASE ASSEMBLY PROTEIN COX18, MITOCHONDRIAL"/>
    <property type="match status" value="1"/>
</dbReference>
<dbReference type="AlphaFoldDB" id="A0A4R5AI06"/>
<dbReference type="Proteomes" id="UP000295217">
    <property type="component" value="Unassembled WGS sequence"/>
</dbReference>
<evidence type="ECO:0000256" key="12">
    <source>
        <dbReference type="ARBA" id="ARBA00026028"/>
    </source>
</evidence>
<evidence type="ECO:0000259" key="19">
    <source>
        <dbReference type="Pfam" id="PF02096"/>
    </source>
</evidence>
<dbReference type="PANTHER" id="PTHR12428">
    <property type="entry name" value="OXA1"/>
    <property type="match status" value="1"/>
</dbReference>
<comment type="subcellular location">
    <subcellularLocation>
        <location evidence="1">Cell membrane</location>
        <topology evidence="1">Multi-pass membrane protein</topology>
    </subcellularLocation>
    <subcellularLocation>
        <location evidence="16">Membrane</location>
        <topology evidence="16">Multi-pass membrane protein</topology>
    </subcellularLocation>
</comment>
<evidence type="ECO:0000256" key="14">
    <source>
        <dbReference type="ARBA" id="ARBA00033245"/>
    </source>
</evidence>
<evidence type="ECO:0000256" key="5">
    <source>
        <dbReference type="ARBA" id="ARBA00022475"/>
    </source>
</evidence>
<dbReference type="NCBIfam" id="TIGR03592">
    <property type="entry name" value="yidC_oxa1_cterm"/>
    <property type="match status" value="1"/>
</dbReference>
<protein>
    <recommendedName>
        <fullName evidence="3">Membrane protein insertase YidC</fullName>
    </recommendedName>
    <alternativeName>
        <fullName evidence="15">Foldase YidC</fullName>
    </alternativeName>
    <alternativeName>
        <fullName evidence="14">Membrane integrase YidC</fullName>
    </alternativeName>
    <alternativeName>
        <fullName evidence="13">Membrane protein YidC</fullName>
    </alternativeName>
</protein>
<dbReference type="GO" id="GO:0015031">
    <property type="term" value="P:protein transport"/>
    <property type="evidence" value="ECO:0007669"/>
    <property type="project" value="UniProtKB-KW"/>
</dbReference>
<reference evidence="20 21" key="1">
    <citation type="submission" date="2019-02" db="EMBL/GenBank/DDBJ databases">
        <title>Draft genome sequences of novel Actinobacteria.</title>
        <authorList>
            <person name="Sahin N."/>
            <person name="Ay H."/>
            <person name="Saygin H."/>
        </authorList>
    </citation>
    <scope>NUCLEOTIDE SEQUENCE [LARGE SCALE GENOMIC DNA]</scope>
    <source>
        <strain evidence="20 21">8K307</strain>
    </source>
</reference>
<comment type="similarity">
    <text evidence="2">Belongs to the OXA1/ALB3/YidC family. Type 1 subfamily.</text>
</comment>
<keyword evidence="5" id="KW-1003">Cell membrane</keyword>
<evidence type="ECO:0000256" key="7">
    <source>
        <dbReference type="ARBA" id="ARBA00022927"/>
    </source>
</evidence>
<evidence type="ECO:0000256" key="1">
    <source>
        <dbReference type="ARBA" id="ARBA00004651"/>
    </source>
</evidence>
<feature type="region of interest" description="Disordered" evidence="17">
    <location>
        <begin position="1"/>
        <end position="21"/>
    </location>
</feature>
<keyword evidence="21" id="KW-1185">Reference proteome</keyword>
<feature type="transmembrane region" description="Helical" evidence="18">
    <location>
        <begin position="58"/>
        <end position="80"/>
    </location>
</feature>
<evidence type="ECO:0000256" key="4">
    <source>
        <dbReference type="ARBA" id="ARBA00022448"/>
    </source>
</evidence>
<feature type="transmembrane region" description="Helical" evidence="18">
    <location>
        <begin position="28"/>
        <end position="46"/>
    </location>
</feature>
<keyword evidence="9 18" id="KW-0472">Membrane</keyword>
<proteinExistence type="inferred from homology"/>
<dbReference type="GO" id="GO:0005886">
    <property type="term" value="C:plasma membrane"/>
    <property type="evidence" value="ECO:0007669"/>
    <property type="project" value="UniProtKB-SubCell"/>
</dbReference>
<evidence type="ECO:0000256" key="3">
    <source>
        <dbReference type="ARBA" id="ARBA00015325"/>
    </source>
</evidence>
<dbReference type="InterPro" id="IPR028055">
    <property type="entry name" value="YidC/Oxa/ALB_C"/>
</dbReference>
<dbReference type="CDD" id="cd20070">
    <property type="entry name" value="5TM_YidC_Alb3"/>
    <property type="match status" value="1"/>
</dbReference>
<accession>A0A4R5AI06</accession>
<keyword evidence="4" id="KW-0813">Transport</keyword>
<name>A0A4R5AI06_9ACTN</name>
<dbReference type="InterPro" id="IPR001708">
    <property type="entry name" value="YidC/ALB3/OXA1/COX18"/>
</dbReference>
<keyword evidence="7" id="KW-0653">Protein transport</keyword>
<comment type="function">
    <text evidence="11">Required for the insertion and/or proper folding and/or complex formation of integral membrane proteins into the membrane. Involved in integration of membrane proteins that insert both dependently and independently of the Sec translocase complex, as well as at least some lipoproteins. Aids folding of multispanning membrane proteins.</text>
</comment>
<feature type="transmembrane region" description="Helical" evidence="18">
    <location>
        <begin position="192"/>
        <end position="212"/>
    </location>
</feature>
<evidence type="ECO:0000256" key="11">
    <source>
        <dbReference type="ARBA" id="ARBA00025034"/>
    </source>
</evidence>
<evidence type="ECO:0000313" key="20">
    <source>
        <dbReference type="EMBL" id="TDD72283.1"/>
    </source>
</evidence>
<feature type="compositionally biased region" description="Basic residues" evidence="17">
    <location>
        <begin position="1"/>
        <end position="14"/>
    </location>
</feature>
<evidence type="ECO:0000256" key="15">
    <source>
        <dbReference type="ARBA" id="ARBA00033342"/>
    </source>
</evidence>